<keyword evidence="1" id="KW-0472">Membrane</keyword>
<keyword evidence="3" id="KW-1185">Reference proteome</keyword>
<evidence type="ECO:0008006" key="4">
    <source>
        <dbReference type="Google" id="ProtNLM"/>
    </source>
</evidence>
<gene>
    <name evidence="2" type="ORF">SAMN05216290_2679</name>
</gene>
<keyword evidence="1" id="KW-1133">Transmembrane helix</keyword>
<dbReference type="OrthoDB" id="978166at2"/>
<dbReference type="EMBL" id="FOIR01000002">
    <property type="protein sequence ID" value="SEW30729.1"/>
    <property type="molecule type" value="Genomic_DNA"/>
</dbReference>
<dbReference type="STRING" id="1267423.SAMN05216290_2679"/>
<dbReference type="RefSeq" id="WP_090259071.1">
    <property type="nucleotide sequence ID" value="NZ_FOIR01000002.1"/>
</dbReference>
<sequence>MSYKPTNEQLLAYLYGELDADEFQRISDYLEAHPEERAKLQELSETRMIFNELDDEEIPSPIVVQSEHLHSEWSYWRKYVAVAATLLLLMTFGWLTGFGLHYDDEGLAFGYTTIQKGLTEAQVAGIIEEDRGIMMDYMRSYMTNMSDSLNSNLQVLQASMTNEDLIKEVVASEKQKLMNDMIAVSDQLSDDYREIMRQLIVSFSNNYQSQRIEDLNSIQAALTNLEDATYNRQVELEDELVNLATQLDAVIVSLNNR</sequence>
<protein>
    <recommendedName>
        <fullName evidence="4">Zinc-finger</fullName>
    </recommendedName>
</protein>
<reference evidence="3" key="1">
    <citation type="submission" date="2016-10" db="EMBL/GenBank/DDBJ databases">
        <authorList>
            <person name="Varghese N."/>
            <person name="Submissions S."/>
        </authorList>
    </citation>
    <scope>NUCLEOTIDE SEQUENCE [LARGE SCALE GENOMIC DNA]</scope>
    <source>
        <strain evidence="3">CGMCC 1.12402</strain>
    </source>
</reference>
<dbReference type="GeneID" id="99987371"/>
<evidence type="ECO:0000313" key="3">
    <source>
        <dbReference type="Proteomes" id="UP000199437"/>
    </source>
</evidence>
<feature type="transmembrane region" description="Helical" evidence="1">
    <location>
        <begin position="79"/>
        <end position="102"/>
    </location>
</feature>
<evidence type="ECO:0000256" key="1">
    <source>
        <dbReference type="SAM" id="Phobius"/>
    </source>
</evidence>
<name>A0A1I0QTP4_9BACT</name>
<evidence type="ECO:0000313" key="2">
    <source>
        <dbReference type="EMBL" id="SEW30729.1"/>
    </source>
</evidence>
<dbReference type="Proteomes" id="UP000199437">
    <property type="component" value="Unassembled WGS sequence"/>
</dbReference>
<dbReference type="AlphaFoldDB" id="A0A1I0QTP4"/>
<accession>A0A1I0QTP4</accession>
<keyword evidence="1" id="KW-0812">Transmembrane</keyword>
<organism evidence="2 3">
    <name type="scientific">Roseivirga pacifica</name>
    <dbReference type="NCBI Taxonomy" id="1267423"/>
    <lineage>
        <taxon>Bacteria</taxon>
        <taxon>Pseudomonadati</taxon>
        <taxon>Bacteroidota</taxon>
        <taxon>Cytophagia</taxon>
        <taxon>Cytophagales</taxon>
        <taxon>Roseivirgaceae</taxon>
        <taxon>Roseivirga</taxon>
    </lineage>
</organism>
<proteinExistence type="predicted"/>